<keyword evidence="17" id="KW-0325">Glycoprotein</keyword>
<keyword evidence="5" id="KW-0597">Phosphoprotein</keyword>
<keyword evidence="10" id="KW-0677">Repeat</keyword>
<evidence type="ECO:0000256" key="10">
    <source>
        <dbReference type="ARBA" id="ARBA00022737"/>
    </source>
</evidence>
<comment type="subcellular location">
    <subcellularLocation>
        <location evidence="1">Membrane</location>
        <topology evidence="1">Single-pass type I membrane protein</topology>
    </subcellularLocation>
</comment>
<dbReference type="GO" id="GO:0005524">
    <property type="term" value="F:ATP binding"/>
    <property type="evidence" value="ECO:0007669"/>
    <property type="project" value="UniProtKB-UniRule"/>
</dbReference>
<dbReference type="Gene3D" id="3.30.200.20">
    <property type="entry name" value="Phosphorylase Kinase, domain 1"/>
    <property type="match status" value="1"/>
</dbReference>
<comment type="catalytic activity">
    <reaction evidence="19">
        <text>L-seryl-[protein] + ATP = O-phospho-L-seryl-[protein] + ADP + H(+)</text>
        <dbReference type="Rhea" id="RHEA:17989"/>
        <dbReference type="Rhea" id="RHEA-COMP:9863"/>
        <dbReference type="Rhea" id="RHEA-COMP:11604"/>
        <dbReference type="ChEBI" id="CHEBI:15378"/>
        <dbReference type="ChEBI" id="CHEBI:29999"/>
        <dbReference type="ChEBI" id="CHEBI:30616"/>
        <dbReference type="ChEBI" id="CHEBI:83421"/>
        <dbReference type="ChEBI" id="CHEBI:456216"/>
        <dbReference type="EC" id="2.7.11.1"/>
    </reaction>
</comment>
<dbReference type="FunFam" id="1.10.510.10:FF:000445">
    <property type="entry name" value="MDIS1-interacting receptor like kinase 2"/>
    <property type="match status" value="1"/>
</dbReference>
<evidence type="ECO:0000256" key="19">
    <source>
        <dbReference type="ARBA" id="ARBA00048679"/>
    </source>
</evidence>
<dbReference type="PROSITE" id="PS51450">
    <property type="entry name" value="LRR"/>
    <property type="match status" value="2"/>
</dbReference>
<proteinExistence type="inferred from homology"/>
<dbReference type="GeneID" id="111293400"/>
<gene>
    <name evidence="24" type="primary">LOC111293400</name>
</gene>
<reference evidence="24" key="1">
    <citation type="submission" date="2025-08" db="UniProtKB">
        <authorList>
            <consortium name="RefSeq"/>
        </authorList>
    </citation>
    <scope>IDENTIFICATION</scope>
    <source>
        <tissue evidence="24">Fruit stalk</tissue>
    </source>
</reference>
<dbReference type="OrthoDB" id="676979at2759"/>
<evidence type="ECO:0000256" key="15">
    <source>
        <dbReference type="ARBA" id="ARBA00023136"/>
    </source>
</evidence>
<protein>
    <recommendedName>
        <fullName evidence="3">non-specific serine/threonine protein kinase</fullName>
        <ecNumber evidence="3">2.7.11.1</ecNumber>
    </recommendedName>
</protein>
<evidence type="ECO:0000259" key="22">
    <source>
        <dbReference type="PROSITE" id="PS50011"/>
    </source>
</evidence>
<dbReference type="PROSITE" id="PS00107">
    <property type="entry name" value="PROTEIN_KINASE_ATP"/>
    <property type="match status" value="1"/>
</dbReference>
<keyword evidence="16" id="KW-0675">Receptor</keyword>
<dbReference type="InterPro" id="IPR025875">
    <property type="entry name" value="Leu-rich_rpt_4"/>
</dbReference>
<dbReference type="Gene3D" id="1.10.510.10">
    <property type="entry name" value="Transferase(Phosphotransferase) domain 1"/>
    <property type="match status" value="1"/>
</dbReference>
<dbReference type="SUPFAM" id="SSF52058">
    <property type="entry name" value="L domain-like"/>
    <property type="match status" value="1"/>
</dbReference>
<accession>A0A6P5YNJ6</accession>
<evidence type="ECO:0000256" key="8">
    <source>
        <dbReference type="ARBA" id="ARBA00022692"/>
    </source>
</evidence>
<evidence type="ECO:0000256" key="9">
    <source>
        <dbReference type="ARBA" id="ARBA00022729"/>
    </source>
</evidence>
<evidence type="ECO:0000313" key="23">
    <source>
        <dbReference type="Proteomes" id="UP000515121"/>
    </source>
</evidence>
<name>A0A6P5YNJ6_DURZI</name>
<dbReference type="Pfam" id="PF12799">
    <property type="entry name" value="LRR_4"/>
    <property type="match status" value="1"/>
</dbReference>
<dbReference type="InterPro" id="IPR008266">
    <property type="entry name" value="Tyr_kinase_AS"/>
</dbReference>
<dbReference type="InterPro" id="IPR032675">
    <property type="entry name" value="LRR_dom_sf"/>
</dbReference>
<evidence type="ECO:0000256" key="6">
    <source>
        <dbReference type="ARBA" id="ARBA00022614"/>
    </source>
</evidence>
<keyword evidence="7" id="KW-0808">Transferase</keyword>
<feature type="domain" description="Protein kinase" evidence="22">
    <location>
        <begin position="482"/>
        <end position="751"/>
    </location>
</feature>
<dbReference type="PROSITE" id="PS00109">
    <property type="entry name" value="PROTEIN_KINASE_TYR"/>
    <property type="match status" value="1"/>
</dbReference>
<dbReference type="SUPFAM" id="SSF56112">
    <property type="entry name" value="Protein kinase-like (PK-like)"/>
    <property type="match status" value="1"/>
</dbReference>
<dbReference type="EC" id="2.7.11.1" evidence="3"/>
<keyword evidence="11 20" id="KW-0547">Nucleotide-binding</keyword>
<dbReference type="InterPro" id="IPR003591">
    <property type="entry name" value="Leu-rich_rpt_typical-subtyp"/>
</dbReference>
<feature type="binding site" evidence="20">
    <location>
        <position position="510"/>
    </location>
    <ligand>
        <name>ATP</name>
        <dbReference type="ChEBI" id="CHEBI:30616"/>
    </ligand>
</feature>
<evidence type="ECO:0000313" key="24">
    <source>
        <dbReference type="RefSeq" id="XP_022741882.1"/>
    </source>
</evidence>
<sequence length="779" mass="86309">MGSSNCTAFILITVWTIVLFPYVAAEVAATSLLQLEADALIESGWWSSYSNDTSQRCKWTGISCNDVGSVTKIYPPSDGAVKFENMNFSCFPNLVFLSLSGQEVSGSMNDDGVVMSKIGHLSTLVHLDLSNNSLFGELSPQLGNLFQLEFLDLSYNRYIKGSLPLELWNLKNLAILNLTGNQIKQLFPPSFLLLNNNLTHLHLSGNMLVGSIPSLGQLTNLVTLNLSNNMLDGSVSSSLGSLTNLVTINLSNNKLVGPLFNLNHLTKLEELLLSFNRIDGSMPSKIGDLQTLRVLSLNSNLLEGAIPEEIGNLNALTSLDLSGNQLSGSIPPQIGNCLDLEELKLRSNSLRGPIPDQIGSLFLCRVDLSGVPYSLRWLTNFNYLNSNCYEIDANAFGGNQTLAPYSCSPPPHSSMNYILLQTFLPFSLFFAVYYFGCSLLLRYKAKVNPITVQTPRNGDLFSIWNYDGKLAYEDIIAATSDFDIRYCIGTGGYGSVYRAQLPSGKVVALKKLHRLEAEEPAFDRSFKNEIKFLTEIRHRNIVKLHGYCLHKRCMFLIYQYMERGSLFCVLSDDGEAVELGWTKRVNIIKSTAYALSYLHYECTPTIVHRDISSNNILLNSDWEAFVSDFGTARILDPDSSNITRLVGTCGYVAPELAYTMVVTEKCDVFSFGVLALETLMGKHPGELLSMVSKPSSLQNIMLSDILDPRLSPPTSQMVAQNIVHVATIALECVHTDPKFRPTMKQVTQGFLSCQRSFRNPIRTISLLQLVNSEMYKESA</sequence>
<feature type="chain" id="PRO_5028446536" description="non-specific serine/threonine protein kinase" evidence="21">
    <location>
        <begin position="26"/>
        <end position="779"/>
    </location>
</feature>
<dbReference type="Proteomes" id="UP000515121">
    <property type="component" value="Unplaced"/>
</dbReference>
<comment type="similarity">
    <text evidence="2">Belongs to the RLP family.</text>
</comment>
<dbReference type="Pfam" id="PF00560">
    <property type="entry name" value="LRR_1"/>
    <property type="match status" value="2"/>
</dbReference>
<dbReference type="PRINTS" id="PR00019">
    <property type="entry name" value="LEURICHRPT"/>
</dbReference>
<feature type="signal peptide" evidence="21">
    <location>
        <begin position="1"/>
        <end position="25"/>
    </location>
</feature>
<evidence type="ECO:0000256" key="3">
    <source>
        <dbReference type="ARBA" id="ARBA00012513"/>
    </source>
</evidence>
<dbReference type="Pfam" id="PF00069">
    <property type="entry name" value="Pkinase"/>
    <property type="match status" value="1"/>
</dbReference>
<dbReference type="SMART" id="SM00369">
    <property type="entry name" value="LRR_TYP"/>
    <property type="match status" value="5"/>
</dbReference>
<organism evidence="23 24">
    <name type="scientific">Durio zibethinus</name>
    <name type="common">Durian</name>
    <dbReference type="NCBI Taxonomy" id="66656"/>
    <lineage>
        <taxon>Eukaryota</taxon>
        <taxon>Viridiplantae</taxon>
        <taxon>Streptophyta</taxon>
        <taxon>Embryophyta</taxon>
        <taxon>Tracheophyta</taxon>
        <taxon>Spermatophyta</taxon>
        <taxon>Magnoliopsida</taxon>
        <taxon>eudicotyledons</taxon>
        <taxon>Gunneridae</taxon>
        <taxon>Pentapetalae</taxon>
        <taxon>rosids</taxon>
        <taxon>malvids</taxon>
        <taxon>Malvales</taxon>
        <taxon>Malvaceae</taxon>
        <taxon>Helicteroideae</taxon>
        <taxon>Durio</taxon>
    </lineage>
</organism>
<dbReference type="PROSITE" id="PS50011">
    <property type="entry name" value="PROTEIN_KINASE_DOM"/>
    <property type="match status" value="1"/>
</dbReference>
<dbReference type="InterPro" id="IPR017441">
    <property type="entry name" value="Protein_kinase_ATP_BS"/>
</dbReference>
<evidence type="ECO:0000256" key="20">
    <source>
        <dbReference type="PROSITE-ProRule" id="PRU10141"/>
    </source>
</evidence>
<dbReference type="PANTHER" id="PTHR48005:SF92">
    <property type="entry name" value="REPEAT RECEPTOR-LIKE PROTEIN KINASE FAMILY PROTEIN, PUTATIVE-RELATED"/>
    <property type="match status" value="1"/>
</dbReference>
<evidence type="ECO:0000256" key="14">
    <source>
        <dbReference type="ARBA" id="ARBA00022989"/>
    </source>
</evidence>
<evidence type="ECO:0000256" key="2">
    <source>
        <dbReference type="ARBA" id="ARBA00009592"/>
    </source>
</evidence>
<evidence type="ECO:0000256" key="18">
    <source>
        <dbReference type="ARBA" id="ARBA00047899"/>
    </source>
</evidence>
<dbReference type="Pfam" id="PF13855">
    <property type="entry name" value="LRR_8"/>
    <property type="match status" value="1"/>
</dbReference>
<keyword evidence="23" id="KW-1185">Reference proteome</keyword>
<evidence type="ECO:0000256" key="17">
    <source>
        <dbReference type="ARBA" id="ARBA00023180"/>
    </source>
</evidence>
<evidence type="ECO:0000256" key="12">
    <source>
        <dbReference type="ARBA" id="ARBA00022777"/>
    </source>
</evidence>
<evidence type="ECO:0000256" key="5">
    <source>
        <dbReference type="ARBA" id="ARBA00022553"/>
    </source>
</evidence>
<dbReference type="FunFam" id="3.30.200.20:FF:000309">
    <property type="entry name" value="Leucine-rich repeat receptor protein kinase MSP1"/>
    <property type="match status" value="1"/>
</dbReference>
<evidence type="ECO:0000256" key="16">
    <source>
        <dbReference type="ARBA" id="ARBA00023170"/>
    </source>
</evidence>
<evidence type="ECO:0000256" key="11">
    <source>
        <dbReference type="ARBA" id="ARBA00022741"/>
    </source>
</evidence>
<dbReference type="InterPro" id="IPR051420">
    <property type="entry name" value="Ser_Thr_Kinases_DiverseReg"/>
</dbReference>
<evidence type="ECO:0000256" key="4">
    <source>
        <dbReference type="ARBA" id="ARBA00022527"/>
    </source>
</evidence>
<keyword evidence="13 20" id="KW-0067">ATP-binding</keyword>
<dbReference type="PANTHER" id="PTHR48005">
    <property type="entry name" value="LEUCINE RICH REPEAT KINASE 2"/>
    <property type="match status" value="1"/>
</dbReference>
<keyword evidence="15" id="KW-0472">Membrane</keyword>
<comment type="catalytic activity">
    <reaction evidence="18">
        <text>L-threonyl-[protein] + ATP = O-phospho-L-threonyl-[protein] + ADP + H(+)</text>
        <dbReference type="Rhea" id="RHEA:46608"/>
        <dbReference type="Rhea" id="RHEA-COMP:11060"/>
        <dbReference type="Rhea" id="RHEA-COMP:11605"/>
        <dbReference type="ChEBI" id="CHEBI:15378"/>
        <dbReference type="ChEBI" id="CHEBI:30013"/>
        <dbReference type="ChEBI" id="CHEBI:30616"/>
        <dbReference type="ChEBI" id="CHEBI:61977"/>
        <dbReference type="ChEBI" id="CHEBI:456216"/>
        <dbReference type="EC" id="2.7.11.1"/>
    </reaction>
</comment>
<dbReference type="FunFam" id="3.80.10.10:FF:000041">
    <property type="entry name" value="LRR receptor-like serine/threonine-protein kinase ERECTA"/>
    <property type="match status" value="1"/>
</dbReference>
<keyword evidence="12" id="KW-0418">Kinase</keyword>
<dbReference type="Gene3D" id="3.80.10.10">
    <property type="entry name" value="Ribonuclease Inhibitor"/>
    <property type="match status" value="3"/>
</dbReference>
<evidence type="ECO:0000256" key="1">
    <source>
        <dbReference type="ARBA" id="ARBA00004479"/>
    </source>
</evidence>
<dbReference type="RefSeq" id="XP_022741882.1">
    <property type="nucleotide sequence ID" value="XM_022886147.1"/>
</dbReference>
<dbReference type="InterPro" id="IPR000719">
    <property type="entry name" value="Prot_kinase_dom"/>
</dbReference>
<dbReference type="AlphaFoldDB" id="A0A6P5YNJ6"/>
<keyword evidence="14" id="KW-1133">Transmembrane helix</keyword>
<keyword evidence="6" id="KW-0433">Leucine-rich repeat</keyword>
<dbReference type="InterPro" id="IPR001611">
    <property type="entry name" value="Leu-rich_rpt"/>
</dbReference>
<dbReference type="InterPro" id="IPR011009">
    <property type="entry name" value="Kinase-like_dom_sf"/>
</dbReference>
<keyword evidence="8" id="KW-0812">Transmembrane</keyword>
<dbReference type="GO" id="GO:0016020">
    <property type="term" value="C:membrane"/>
    <property type="evidence" value="ECO:0007669"/>
    <property type="project" value="UniProtKB-SubCell"/>
</dbReference>
<keyword evidence="9 21" id="KW-0732">Signal</keyword>
<dbReference type="GO" id="GO:0004674">
    <property type="term" value="F:protein serine/threonine kinase activity"/>
    <property type="evidence" value="ECO:0007669"/>
    <property type="project" value="UniProtKB-KW"/>
</dbReference>
<dbReference type="KEGG" id="dzi:111293400"/>
<evidence type="ECO:0000256" key="13">
    <source>
        <dbReference type="ARBA" id="ARBA00022840"/>
    </source>
</evidence>
<evidence type="ECO:0000256" key="21">
    <source>
        <dbReference type="SAM" id="SignalP"/>
    </source>
</evidence>
<keyword evidence="4" id="KW-0723">Serine/threonine-protein kinase</keyword>
<evidence type="ECO:0000256" key="7">
    <source>
        <dbReference type="ARBA" id="ARBA00022679"/>
    </source>
</evidence>